<dbReference type="RefSeq" id="WP_015615979.1">
    <property type="nucleotide sequence ID" value="NC_021182.1"/>
</dbReference>
<gene>
    <name evidence="1" type="ORF">Clopa_2847</name>
</gene>
<keyword evidence="2" id="KW-1185">Reference proteome</keyword>
<accession>R4KDI7</accession>
<evidence type="ECO:0000313" key="2">
    <source>
        <dbReference type="Proteomes" id="UP000013523"/>
    </source>
</evidence>
<evidence type="ECO:0000313" key="1">
    <source>
        <dbReference type="EMBL" id="AGK97685.1"/>
    </source>
</evidence>
<dbReference type="AlphaFoldDB" id="R4KDI7"/>
<dbReference type="eggNOG" id="ENOG502ZH0N">
    <property type="taxonomic scope" value="Bacteria"/>
</dbReference>
<dbReference type="EMBL" id="CP003261">
    <property type="protein sequence ID" value="AGK97685.1"/>
    <property type="molecule type" value="Genomic_DNA"/>
</dbReference>
<proteinExistence type="predicted"/>
<name>R4KDI7_CLOPA</name>
<organism evidence="1 2">
    <name type="scientific">Clostridium pasteurianum BC1</name>
    <dbReference type="NCBI Taxonomy" id="86416"/>
    <lineage>
        <taxon>Bacteria</taxon>
        <taxon>Bacillati</taxon>
        <taxon>Bacillota</taxon>
        <taxon>Clostridia</taxon>
        <taxon>Eubacteriales</taxon>
        <taxon>Clostridiaceae</taxon>
        <taxon>Clostridium</taxon>
    </lineage>
</organism>
<dbReference type="KEGG" id="cpas:Clopa_2847"/>
<dbReference type="Proteomes" id="UP000013523">
    <property type="component" value="Chromosome"/>
</dbReference>
<protein>
    <submittedName>
        <fullName evidence="1">Uncharacterized protein</fullName>
    </submittedName>
</protein>
<dbReference type="PATRIC" id="fig|86416.3.peg.2833"/>
<dbReference type="OrthoDB" id="1900789at2"/>
<dbReference type="STRING" id="86416.Clopa_2847"/>
<reference evidence="1 2" key="1">
    <citation type="submission" date="2012-01" db="EMBL/GenBank/DDBJ databases">
        <title>Complete sequence of chromosome of Clostridium pasteurianum BC1.</title>
        <authorList>
            <consortium name="US DOE Joint Genome Institute"/>
            <person name="Lucas S."/>
            <person name="Han J."/>
            <person name="Lapidus A."/>
            <person name="Cheng J.-F."/>
            <person name="Goodwin L."/>
            <person name="Pitluck S."/>
            <person name="Peters L."/>
            <person name="Mikhailova N."/>
            <person name="Teshima H."/>
            <person name="Detter J.C."/>
            <person name="Han C."/>
            <person name="Tapia R."/>
            <person name="Land M."/>
            <person name="Hauser L."/>
            <person name="Kyrpides N."/>
            <person name="Ivanova N."/>
            <person name="Pagani I."/>
            <person name="Dunn J."/>
            <person name="Taghavi S."/>
            <person name="Francis A."/>
            <person name="van der Lelie D."/>
            <person name="Woyke T."/>
        </authorList>
    </citation>
    <scope>NUCLEOTIDE SEQUENCE [LARGE SCALE GENOMIC DNA]</scope>
    <source>
        <strain evidence="1 2">BC1</strain>
    </source>
</reference>
<dbReference type="HOGENOM" id="CLU_096019_0_0_9"/>
<sequence>MFINKNNIFTIDGKAIAKFSYKKSLLTGKLDIFYEKNLDYKFVNKEFKKNSTIIMENEEIYIKYITIPKINKDKVERIVRDELRFYYRTDADITFSYSILKKSKTSLDLIVFYINSNILNNIDLKDTKNIKAIYLIQFCYAKYLKDISKYNKYIIAFIYNQRLYFIFCEKGLIKYNYIFRNFKESAVEFEKCLEYFVNLNKDMEDNFQMIYILGFKEETVSSIKISYCLENLGDINQNKLFKAII</sequence>